<dbReference type="InterPro" id="IPR029476">
    <property type="entry name" value="DNase_NucA_NucB"/>
</dbReference>
<evidence type="ECO:0000313" key="4">
    <source>
        <dbReference type="Proteomes" id="UP000305906"/>
    </source>
</evidence>
<feature type="compositionally biased region" description="Basic and acidic residues" evidence="1">
    <location>
        <begin position="48"/>
        <end position="71"/>
    </location>
</feature>
<dbReference type="Proteomes" id="UP000305906">
    <property type="component" value="Unassembled WGS sequence"/>
</dbReference>
<proteinExistence type="predicted"/>
<feature type="compositionally biased region" description="Polar residues" evidence="1">
    <location>
        <begin position="124"/>
        <end position="135"/>
    </location>
</feature>
<feature type="domain" description="Deoxyribonuclease NucA/NucB" evidence="2">
    <location>
        <begin position="90"/>
        <end position="149"/>
    </location>
</feature>
<comment type="caution">
    <text evidence="3">The sequence shown here is derived from an EMBL/GenBank/DDBJ whole genome shotgun (WGS) entry which is preliminary data.</text>
</comment>
<name>A0A5R9FIU3_9ACTN</name>
<sequence length="157" mass="16531">MHVSPGGALALGGDPTGIASRVGAFQDGTASYVKEIKLTANRWPESAQHIKDAQDGKIWRGDRMTEGEPKPDVLTIDRAGADANRDDSLRGIQGRGNDGLDRDEYPPAMFKEGGEGASVKYITSGDNQGAGSSMGNRLRGLPDGARIKITPTDLPGI</sequence>
<dbReference type="AlphaFoldDB" id="A0A5R9FIU3"/>
<gene>
    <name evidence="3" type="ORF">FE633_33240</name>
</gene>
<keyword evidence="4" id="KW-1185">Reference proteome</keyword>
<accession>A0A5R9FIU3</accession>
<evidence type="ECO:0000256" key="1">
    <source>
        <dbReference type="SAM" id="MobiDB-lite"/>
    </source>
</evidence>
<evidence type="ECO:0000313" key="3">
    <source>
        <dbReference type="EMBL" id="TLS42010.1"/>
    </source>
</evidence>
<organism evidence="3 4">
    <name type="scientific">Streptomyces montanus</name>
    <dbReference type="NCBI Taxonomy" id="2580423"/>
    <lineage>
        <taxon>Bacteria</taxon>
        <taxon>Bacillati</taxon>
        <taxon>Actinomycetota</taxon>
        <taxon>Actinomycetes</taxon>
        <taxon>Kitasatosporales</taxon>
        <taxon>Streptomycetaceae</taxon>
        <taxon>Streptomyces</taxon>
    </lineage>
</organism>
<protein>
    <recommendedName>
        <fullName evidence="2">Deoxyribonuclease NucA/NucB domain-containing protein</fullName>
    </recommendedName>
</protein>
<feature type="region of interest" description="Disordered" evidence="1">
    <location>
        <begin position="47"/>
        <end position="157"/>
    </location>
</feature>
<dbReference type="EMBL" id="VBZC01000047">
    <property type="protein sequence ID" value="TLS42010.1"/>
    <property type="molecule type" value="Genomic_DNA"/>
</dbReference>
<reference evidence="3 4" key="1">
    <citation type="submission" date="2019-05" db="EMBL/GenBank/DDBJ databases">
        <title>Streptomyces sp. NEAU-C151, a novel actinomycete isolated from soil.</title>
        <authorList>
            <person name="Han L."/>
            <person name="Jiang H."/>
        </authorList>
    </citation>
    <scope>NUCLEOTIDE SEQUENCE [LARGE SCALE GENOMIC DNA]</scope>
    <source>
        <strain evidence="3 4">NEAU-C151</strain>
    </source>
</reference>
<feature type="compositionally biased region" description="Basic and acidic residues" evidence="1">
    <location>
        <begin position="79"/>
        <end position="89"/>
    </location>
</feature>
<evidence type="ECO:0000259" key="2">
    <source>
        <dbReference type="Pfam" id="PF14040"/>
    </source>
</evidence>
<dbReference type="Pfam" id="PF14040">
    <property type="entry name" value="DNase_NucA_NucB"/>
    <property type="match status" value="1"/>
</dbReference>